<sequence>RCCIRMAQLLDGAGKLGWVLLKSVTRFAFMFLNNCVAIPSYCLYLLLLQPLRIWDSSAFWHIEGIMFKWLLAMVSSWGWIAGYTVTEWGDDVRPLSEDEAMVIVNHQSTGDVCTLMMCLQDKGTVVRKMMWLMDHVFKYTNFGLVSLIHGDFFIRQGKAHRDKQLVYLKDHLDKYYHSRDRKWIVLFPEGGFLRKRRETSQLFAKKNSLPHLTHVTLPRLGATHVILKTLSAQQENGSVGSETGTPNPTGNKRKGLQWVIDVTIAYPKARPMDIQTWIFGYRPPSVTHVHYRMYPIKEVPVEAEALTDWLYQRFVEKEELLAHFYDTGPGRGGSNLSRDAQTSLTPDTSSSSSEGTPRVFPGQLRDIVSPACPGSSPRPPPSGTFLERFPREASSRHPKQMPEPPQLTPLDILVWKELDYGTMAENEKQMLVSEVNLLRELKHPNIVRYYDRIIDRTNTTLYIVMEHCEGGDLSGLITRCIRERRYLEEQFILRVMAQLMLALKECHRRSDGRATVLHRDLKPANIFLDIRQNVKLGDFGLARILNHDTSFAKTFVGTPYYMSPEQINRMSYNEKSDIWSLGCLLYELCALSPPFTAYNQKELAEKIREGKYKRIPYRYSEELNTLLSKMLNLRDFLRPSVESILQSSLLADTVAEEQRRAQVRLRRRSADSDCPSNKPAEQMPASATELKLREQALRDREKALKEREERLEQREQELCVRERLSNEKLARAESLLKNYNCLQQRHLAPFYGKDIDVENLSPGKKKVHFAGEIKENQRPADHQSMTSQDLVLRRLQVANLRAQTLNEVEKTCQLKSRQILGIR</sequence>
<keyword evidence="2" id="KW-1185">Reference proteome</keyword>
<gene>
    <name evidence="1" type="ORF">L3Q82_011016</name>
</gene>
<dbReference type="EMBL" id="CM041543">
    <property type="protein sequence ID" value="KAI3364197.1"/>
    <property type="molecule type" value="Genomic_DNA"/>
</dbReference>
<dbReference type="Proteomes" id="UP000831701">
    <property type="component" value="Chromosome 13"/>
</dbReference>
<feature type="non-terminal residue" evidence="1">
    <location>
        <position position="1"/>
    </location>
</feature>
<reference evidence="1" key="1">
    <citation type="submission" date="2022-04" db="EMBL/GenBank/DDBJ databases">
        <title>Jade perch genome.</title>
        <authorList>
            <person name="Chao B."/>
        </authorList>
    </citation>
    <scope>NUCLEOTIDE SEQUENCE</scope>
    <source>
        <strain evidence="1">CB-2022</strain>
    </source>
</reference>
<evidence type="ECO:0000313" key="1">
    <source>
        <dbReference type="EMBL" id="KAI3364197.1"/>
    </source>
</evidence>
<comment type="caution">
    <text evidence="1">The sequence shown here is derived from an EMBL/GenBank/DDBJ whole genome shotgun (WGS) entry which is preliminary data.</text>
</comment>
<evidence type="ECO:0000313" key="2">
    <source>
        <dbReference type="Proteomes" id="UP000831701"/>
    </source>
</evidence>
<name>A0ACB8W834_9TELE</name>
<proteinExistence type="predicted"/>
<protein>
    <submittedName>
        <fullName evidence="1">Uncharacterized protein</fullName>
    </submittedName>
</protein>
<organism evidence="1 2">
    <name type="scientific">Scortum barcoo</name>
    <name type="common">barcoo grunter</name>
    <dbReference type="NCBI Taxonomy" id="214431"/>
    <lineage>
        <taxon>Eukaryota</taxon>
        <taxon>Metazoa</taxon>
        <taxon>Chordata</taxon>
        <taxon>Craniata</taxon>
        <taxon>Vertebrata</taxon>
        <taxon>Euteleostomi</taxon>
        <taxon>Actinopterygii</taxon>
        <taxon>Neopterygii</taxon>
        <taxon>Teleostei</taxon>
        <taxon>Neoteleostei</taxon>
        <taxon>Acanthomorphata</taxon>
        <taxon>Eupercaria</taxon>
        <taxon>Centrarchiformes</taxon>
        <taxon>Terapontoidei</taxon>
        <taxon>Terapontidae</taxon>
        <taxon>Scortum</taxon>
    </lineage>
</organism>
<accession>A0ACB8W834</accession>